<dbReference type="AlphaFoldDB" id="A0A5B7GJU6"/>
<protein>
    <submittedName>
        <fullName evidence="2">Uncharacterized protein</fullName>
    </submittedName>
</protein>
<evidence type="ECO:0000256" key="1">
    <source>
        <dbReference type="SAM" id="MobiDB-lite"/>
    </source>
</evidence>
<evidence type="ECO:0000313" key="2">
    <source>
        <dbReference type="EMBL" id="MPC57635.1"/>
    </source>
</evidence>
<reference evidence="2 3" key="1">
    <citation type="submission" date="2019-05" db="EMBL/GenBank/DDBJ databases">
        <title>Another draft genome of Portunus trituberculatus and its Hox gene families provides insights of decapod evolution.</title>
        <authorList>
            <person name="Jeong J.-H."/>
            <person name="Song I."/>
            <person name="Kim S."/>
            <person name="Choi T."/>
            <person name="Kim D."/>
            <person name="Ryu S."/>
            <person name="Kim W."/>
        </authorList>
    </citation>
    <scope>NUCLEOTIDE SEQUENCE [LARGE SCALE GENOMIC DNA]</scope>
    <source>
        <tissue evidence="2">Muscle</tissue>
    </source>
</reference>
<name>A0A5B7GJU6_PORTR</name>
<gene>
    <name evidence="2" type="ORF">E2C01_051620</name>
</gene>
<comment type="caution">
    <text evidence="2">The sequence shown here is derived from an EMBL/GenBank/DDBJ whole genome shotgun (WGS) entry which is preliminary data.</text>
</comment>
<feature type="compositionally biased region" description="Acidic residues" evidence="1">
    <location>
        <begin position="45"/>
        <end position="54"/>
    </location>
</feature>
<sequence length="63" mass="7292">MKERIEFRANLVILSHRIEEKREKETKPKGENTASKYTLSGGSGQEDDKEEEEEQHTLAPTFD</sequence>
<organism evidence="2 3">
    <name type="scientific">Portunus trituberculatus</name>
    <name type="common">Swimming crab</name>
    <name type="synonym">Neptunus trituberculatus</name>
    <dbReference type="NCBI Taxonomy" id="210409"/>
    <lineage>
        <taxon>Eukaryota</taxon>
        <taxon>Metazoa</taxon>
        <taxon>Ecdysozoa</taxon>
        <taxon>Arthropoda</taxon>
        <taxon>Crustacea</taxon>
        <taxon>Multicrustacea</taxon>
        <taxon>Malacostraca</taxon>
        <taxon>Eumalacostraca</taxon>
        <taxon>Eucarida</taxon>
        <taxon>Decapoda</taxon>
        <taxon>Pleocyemata</taxon>
        <taxon>Brachyura</taxon>
        <taxon>Eubrachyura</taxon>
        <taxon>Portunoidea</taxon>
        <taxon>Portunidae</taxon>
        <taxon>Portuninae</taxon>
        <taxon>Portunus</taxon>
    </lineage>
</organism>
<keyword evidence="3" id="KW-1185">Reference proteome</keyword>
<accession>A0A5B7GJU6</accession>
<feature type="region of interest" description="Disordered" evidence="1">
    <location>
        <begin position="14"/>
        <end position="63"/>
    </location>
</feature>
<dbReference type="Proteomes" id="UP000324222">
    <property type="component" value="Unassembled WGS sequence"/>
</dbReference>
<feature type="compositionally biased region" description="Basic and acidic residues" evidence="1">
    <location>
        <begin position="16"/>
        <end position="30"/>
    </location>
</feature>
<proteinExistence type="predicted"/>
<evidence type="ECO:0000313" key="3">
    <source>
        <dbReference type="Proteomes" id="UP000324222"/>
    </source>
</evidence>
<dbReference type="EMBL" id="VSRR010014944">
    <property type="protein sequence ID" value="MPC57635.1"/>
    <property type="molecule type" value="Genomic_DNA"/>
</dbReference>